<feature type="compositionally biased region" description="Basic residues" evidence="1">
    <location>
        <begin position="76"/>
        <end position="105"/>
    </location>
</feature>
<dbReference type="InterPro" id="IPR010410">
    <property type="entry name" value="DUF1005"/>
</dbReference>
<proteinExistence type="predicted"/>
<dbReference type="EMBL" id="LR862139">
    <property type="protein sequence ID" value="CAD1819549.1"/>
    <property type="molecule type" value="Genomic_DNA"/>
</dbReference>
<sequence length="105" mass="10997">MDPCPSCGSWWEPGPEDPVAARPAGAGVHPSAAPCYCKIRLNKLSYQTAVAPLVPSAEPSSSAAAAAGAAPPQGQRRSRRRSTSRRRSSTASRRSRRSSPGARRG</sequence>
<evidence type="ECO:0000313" key="2">
    <source>
        <dbReference type="EMBL" id="CAD1819549.1"/>
    </source>
</evidence>
<protein>
    <submittedName>
        <fullName evidence="2">Uncharacterized protein</fullName>
    </submittedName>
</protein>
<gene>
    <name evidence="2" type="ORF">CB5_LOCUS2760</name>
</gene>
<feature type="compositionally biased region" description="Low complexity" evidence="1">
    <location>
        <begin position="54"/>
        <end position="75"/>
    </location>
</feature>
<organism evidence="2">
    <name type="scientific">Ananas comosus var. bracteatus</name>
    <name type="common">red pineapple</name>
    <dbReference type="NCBI Taxonomy" id="296719"/>
    <lineage>
        <taxon>Eukaryota</taxon>
        <taxon>Viridiplantae</taxon>
        <taxon>Streptophyta</taxon>
        <taxon>Embryophyta</taxon>
        <taxon>Tracheophyta</taxon>
        <taxon>Spermatophyta</taxon>
        <taxon>Magnoliopsida</taxon>
        <taxon>Liliopsida</taxon>
        <taxon>Poales</taxon>
        <taxon>Bromeliaceae</taxon>
        <taxon>Bromelioideae</taxon>
        <taxon>Ananas</taxon>
    </lineage>
</organism>
<evidence type="ECO:0000256" key="1">
    <source>
        <dbReference type="SAM" id="MobiDB-lite"/>
    </source>
</evidence>
<dbReference type="Pfam" id="PF06219">
    <property type="entry name" value="DUF1005"/>
    <property type="match status" value="1"/>
</dbReference>
<feature type="region of interest" description="Disordered" evidence="1">
    <location>
        <begin position="54"/>
        <end position="105"/>
    </location>
</feature>
<dbReference type="AlphaFoldDB" id="A0A6V7NLR2"/>
<name>A0A6V7NLR2_ANACO</name>
<reference evidence="2" key="1">
    <citation type="submission" date="2020-07" db="EMBL/GenBank/DDBJ databases">
        <authorList>
            <person name="Lin J."/>
        </authorList>
    </citation>
    <scope>NUCLEOTIDE SEQUENCE</scope>
</reference>
<feature type="region of interest" description="Disordered" evidence="1">
    <location>
        <begin position="1"/>
        <end position="30"/>
    </location>
</feature>
<accession>A0A6V7NLR2</accession>